<dbReference type="Proteomes" id="UP001311799">
    <property type="component" value="Unassembled WGS sequence"/>
</dbReference>
<sequence>MEINGDTFKDVKLDNFPHLDNISKDLKLENTKVDIFESDFRGKLGANSRESEKKFKYPKLTSEVENSRDLTNFFDTRAKLSLNQESEELYTESESDEPEKCSRIVMLDLDNTLIPTNWIMQRWRSVLSEIGSEAESIDYCENENSLFELTEQIRSDLVKSGLFDLLESLFSELRDVGKAVKIVIVTNAGIRTVELFYLKNCLPKLGELLKKYDVSIRSTEEYIKKNGPPPSPFKEEEYREFYTNAKLYEFQRVLLEFWSEEGNDKYPLVDIISAGDQSCEMTAACRISKFYENRIRRTKLIYIYDPEDSRFWKQNPRSFVHQLAETHRELLSLLNEDSETLIGYNDMNSTGTTSIDEDGEEIEEVSLGWFCRGRCINVAISSPERFILPEGCLEMYIDSERNYFKNK</sequence>
<accession>A0AAV9XV84</accession>
<keyword evidence="2" id="KW-1185">Reference proteome</keyword>
<dbReference type="InterPro" id="IPR036412">
    <property type="entry name" value="HAD-like_sf"/>
</dbReference>
<dbReference type="AlphaFoldDB" id="A0AAV9XV84"/>
<comment type="caution">
    <text evidence="1">The sequence shown here is derived from an EMBL/GenBank/DDBJ whole genome shotgun (WGS) entry which is preliminary data.</text>
</comment>
<protein>
    <submittedName>
        <fullName evidence="1">Uncharacterized protein</fullName>
    </submittedName>
</protein>
<organism evidence="1 2">
    <name type="scientific">Cryptosporidium xiaoi</name>
    <dbReference type="NCBI Taxonomy" id="659607"/>
    <lineage>
        <taxon>Eukaryota</taxon>
        <taxon>Sar</taxon>
        <taxon>Alveolata</taxon>
        <taxon>Apicomplexa</taxon>
        <taxon>Conoidasida</taxon>
        <taxon>Coccidia</taxon>
        <taxon>Eucoccidiorida</taxon>
        <taxon>Eimeriorina</taxon>
        <taxon>Cryptosporidiidae</taxon>
        <taxon>Cryptosporidium</taxon>
    </lineage>
</organism>
<proteinExistence type="predicted"/>
<dbReference type="EMBL" id="JAWDEY010000035">
    <property type="protein sequence ID" value="KAK6588115.1"/>
    <property type="molecule type" value="Genomic_DNA"/>
</dbReference>
<gene>
    <name evidence="1" type="ORF">RS030_7946</name>
</gene>
<evidence type="ECO:0000313" key="1">
    <source>
        <dbReference type="EMBL" id="KAK6588115.1"/>
    </source>
</evidence>
<reference evidence="1 2" key="1">
    <citation type="submission" date="2023-10" db="EMBL/GenBank/DDBJ databases">
        <title>Comparative genomics analysis reveals potential genetic determinants of host preference in Cryptosporidium xiaoi.</title>
        <authorList>
            <person name="Xiao L."/>
            <person name="Li J."/>
        </authorList>
    </citation>
    <scope>NUCLEOTIDE SEQUENCE [LARGE SCALE GENOMIC DNA]</scope>
    <source>
        <strain evidence="1 2">52996</strain>
    </source>
</reference>
<name>A0AAV9XV84_9CRYT</name>
<dbReference type="SUPFAM" id="SSF56784">
    <property type="entry name" value="HAD-like"/>
    <property type="match status" value="1"/>
</dbReference>
<evidence type="ECO:0000313" key="2">
    <source>
        <dbReference type="Proteomes" id="UP001311799"/>
    </source>
</evidence>